<dbReference type="OrthoDB" id="5105562at2"/>
<dbReference type="AlphaFoldDB" id="A0A2S0KBR6"/>
<keyword evidence="6" id="KW-1185">Reference proteome</keyword>
<evidence type="ECO:0000259" key="4">
    <source>
        <dbReference type="Pfam" id="PF04536"/>
    </source>
</evidence>
<dbReference type="Gene3D" id="3.10.310.50">
    <property type="match status" value="1"/>
</dbReference>
<dbReference type="Proteomes" id="UP000239814">
    <property type="component" value="Chromosome"/>
</dbReference>
<reference evidence="5 6" key="1">
    <citation type="submission" date="2018-03" db="EMBL/GenBank/DDBJ databases">
        <title>Characteristics and genome of n-alkane degrading marine bacteria Gordonia iterans isolated from crude oil contaminated in Tae-an, South Korea.</title>
        <authorList>
            <person name="Lee S.-S."/>
            <person name="Kim H."/>
        </authorList>
    </citation>
    <scope>NUCLEOTIDE SEQUENCE [LARGE SCALE GENOMIC DNA]</scope>
    <source>
        <strain evidence="5 6">Co17</strain>
    </source>
</reference>
<keyword evidence="2" id="KW-1133">Transmembrane helix</keyword>
<dbReference type="Pfam" id="PF04536">
    <property type="entry name" value="TPM_phosphatase"/>
    <property type="match status" value="1"/>
</dbReference>
<dbReference type="PROSITE" id="PS51318">
    <property type="entry name" value="TAT"/>
    <property type="match status" value="1"/>
</dbReference>
<evidence type="ECO:0000313" key="6">
    <source>
        <dbReference type="Proteomes" id="UP000239814"/>
    </source>
</evidence>
<keyword evidence="3" id="KW-0732">Signal</keyword>
<feature type="compositionally biased region" description="Gly residues" evidence="1">
    <location>
        <begin position="540"/>
        <end position="555"/>
    </location>
</feature>
<accession>A0A2S0KBR6</accession>
<dbReference type="RefSeq" id="WP_105940869.1">
    <property type="nucleotide sequence ID" value="NZ_CP027433.1"/>
</dbReference>
<evidence type="ECO:0000256" key="1">
    <source>
        <dbReference type="SAM" id="MobiDB-lite"/>
    </source>
</evidence>
<sequence length="569" mass="59909">MPRARRRVIALPALSLVFALLACLLLPASARAEAPAQMPAQVVDVADVLTAAQESEIVDAVDDLAARENLQLWVIYVRDFDGMTPEEWGRQTQQLSELSYRDVLLAVSVTDRAYYFGSADTIDDLPESRLNEIARATVEPAVRDGEWSDAALDASNRLAGVESRRALYAIVGGLVVIATIAGLIVFFSRRSTNADVTDDSPNGDDPLTVDQLTQLPITALDPWATERLTSTDNAVSVSADELILAEEEFGADRVAAFRAALTTAESAVATAFALRHDVDRGGAGHEEQRDRLVQIISICSDADRALDAQTAAFDALRDLVPDAAARLDRLAERSAALAERRTESSGQEAYLAENFGGPIVESVGGNLTLASDLISFADDSIAQGREAVADQADKRLPTVAAIRSAESALDTAAKLLDALTDASQNLVLLAQDPDPLARATAEVAAAESFIDTRRGAVGTRARTFLSEAERLLHEAHPDRGGRGAGAAELSAALADEALLLGRRDVAAWLESSGDDGTPVLTGVLVDAVVPTTADVPVDLGNGGYSSGGRTPGSFGGSDTSGRIGTGGRR</sequence>
<name>A0A2S0KBR6_9ACTN</name>
<dbReference type="InterPro" id="IPR007621">
    <property type="entry name" value="TPM_dom"/>
</dbReference>
<feature type="chain" id="PRO_5039694188" description="TPM domain-containing protein" evidence="3">
    <location>
        <begin position="33"/>
        <end position="569"/>
    </location>
</feature>
<feature type="signal peptide" evidence="3">
    <location>
        <begin position="1"/>
        <end position="32"/>
    </location>
</feature>
<gene>
    <name evidence="5" type="ORF">C6V83_01310</name>
</gene>
<organism evidence="5 6">
    <name type="scientific">Gordonia iterans</name>
    <dbReference type="NCBI Taxonomy" id="1004901"/>
    <lineage>
        <taxon>Bacteria</taxon>
        <taxon>Bacillati</taxon>
        <taxon>Actinomycetota</taxon>
        <taxon>Actinomycetes</taxon>
        <taxon>Mycobacteriales</taxon>
        <taxon>Gordoniaceae</taxon>
        <taxon>Gordonia</taxon>
    </lineage>
</organism>
<keyword evidence="2" id="KW-0472">Membrane</keyword>
<evidence type="ECO:0000313" key="5">
    <source>
        <dbReference type="EMBL" id="AVL99132.1"/>
    </source>
</evidence>
<keyword evidence="2" id="KW-0812">Transmembrane</keyword>
<evidence type="ECO:0000256" key="2">
    <source>
        <dbReference type="SAM" id="Phobius"/>
    </source>
</evidence>
<proteinExistence type="predicted"/>
<dbReference type="KEGG" id="git:C6V83_01310"/>
<feature type="transmembrane region" description="Helical" evidence="2">
    <location>
        <begin position="166"/>
        <end position="187"/>
    </location>
</feature>
<dbReference type="PROSITE" id="PS51257">
    <property type="entry name" value="PROKAR_LIPOPROTEIN"/>
    <property type="match status" value="1"/>
</dbReference>
<evidence type="ECO:0000256" key="3">
    <source>
        <dbReference type="SAM" id="SignalP"/>
    </source>
</evidence>
<protein>
    <recommendedName>
        <fullName evidence="4">TPM domain-containing protein</fullName>
    </recommendedName>
</protein>
<dbReference type="EMBL" id="CP027433">
    <property type="protein sequence ID" value="AVL99132.1"/>
    <property type="molecule type" value="Genomic_DNA"/>
</dbReference>
<feature type="domain" description="TPM" evidence="4">
    <location>
        <begin position="42"/>
        <end position="159"/>
    </location>
</feature>
<dbReference type="InterPro" id="IPR006311">
    <property type="entry name" value="TAT_signal"/>
</dbReference>
<feature type="region of interest" description="Disordered" evidence="1">
    <location>
        <begin position="539"/>
        <end position="569"/>
    </location>
</feature>